<dbReference type="InterPro" id="IPR036397">
    <property type="entry name" value="RNaseH_sf"/>
</dbReference>
<dbReference type="SUPFAM" id="SSF53098">
    <property type="entry name" value="Ribonuclease H-like"/>
    <property type="match status" value="1"/>
</dbReference>
<dbReference type="InterPro" id="IPR036691">
    <property type="entry name" value="Endo/exonu/phosph_ase_sf"/>
</dbReference>
<evidence type="ECO:0000259" key="2">
    <source>
        <dbReference type="Pfam" id="PF13456"/>
    </source>
</evidence>
<evidence type="ECO:0000313" key="4">
    <source>
        <dbReference type="Proteomes" id="UP000289738"/>
    </source>
</evidence>
<dbReference type="STRING" id="3818.A0A445EW96"/>
<organism evidence="3 4">
    <name type="scientific">Arachis hypogaea</name>
    <name type="common">Peanut</name>
    <dbReference type="NCBI Taxonomy" id="3818"/>
    <lineage>
        <taxon>Eukaryota</taxon>
        <taxon>Viridiplantae</taxon>
        <taxon>Streptophyta</taxon>
        <taxon>Embryophyta</taxon>
        <taxon>Tracheophyta</taxon>
        <taxon>Spermatophyta</taxon>
        <taxon>Magnoliopsida</taxon>
        <taxon>eudicotyledons</taxon>
        <taxon>Gunneridae</taxon>
        <taxon>Pentapetalae</taxon>
        <taxon>rosids</taxon>
        <taxon>fabids</taxon>
        <taxon>Fabales</taxon>
        <taxon>Fabaceae</taxon>
        <taxon>Papilionoideae</taxon>
        <taxon>50 kb inversion clade</taxon>
        <taxon>dalbergioids sensu lato</taxon>
        <taxon>Dalbergieae</taxon>
        <taxon>Pterocarpus clade</taxon>
        <taxon>Arachis</taxon>
    </lineage>
</organism>
<evidence type="ECO:0000259" key="1">
    <source>
        <dbReference type="Pfam" id="PF03372"/>
    </source>
</evidence>
<keyword evidence="4" id="KW-1185">Reference proteome</keyword>
<dbReference type="InterPro" id="IPR005135">
    <property type="entry name" value="Endo/exonuclease/phosphatase"/>
</dbReference>
<dbReference type="CDD" id="cd06222">
    <property type="entry name" value="RNase_H_like"/>
    <property type="match status" value="1"/>
</dbReference>
<sequence>MAAPSTVSELRSICKYLRPSVLFLMETKASNLTCVRLRRTLGFDNMFCVESRGLSGGLCLFWKTNLSVNVYAWCDSFIKAQISATNDIDWEGIFVYGHPNYMRRKELWNELTYVNNNLHVPRAFIGDFNDVISQHEKVGLHPKPTSQIDTFRGFVDKNVLMDLELQGTKYTWFSNPRNGFVTKERIDRVLANWEWRKAFQHATLSALPAISSDHTPLVLNIKPREKRSRCFKFEAFWADHADCGNVINRGWNSACNTTVDHWTNLIRRMNRCKQELVKWSRVNFKRADVEIQKLMHSLKLAEERDYSDTQQQEINKLKMDITALWKQEEKYWGQRSRVKWLKFDDKNTAFFHASTIQRRDRNRIERLKDTSGEWVCGENEILKWLIGNGDKVRILEDNWILNMNKRPVIMSNDVTFVKELISVGQGWNVSELRKHFDGDTIGKIIRTPVSVIGREDKFSWPLKEDGKYTVKTGYHVARKEQHINDSSVPSTSDDFNDLWRDIWKLKVPQKIRTFLWRVSHNILPEPESTEHALLLCPWTRAAWFGAQIQCCPTAHTVCTGTDYDLCSSRVGFLAWEVWKARNLAVHHRSKPNPFLVINKAKQMETKFADSAELEGLPGGRLCQDELTFLEVFSGGATAAVLRDHVGNLLTASNSRIAASSPLAAEALAVREAVILAQNFQLQRVIFESDSLKLIQALKSKASIAEIQVILDDILDLVRNISNFGFTWVPREGNALAHEVAKLTAHGSLGQNWPSCKPQSVMNILNEERCLSLHWASRS</sequence>
<dbReference type="Pfam" id="PF03372">
    <property type="entry name" value="Exo_endo_phos"/>
    <property type="match status" value="1"/>
</dbReference>
<name>A0A445EW96_ARAHY</name>
<dbReference type="PANTHER" id="PTHR47074:SF11">
    <property type="entry name" value="REVERSE TRANSCRIPTASE-LIKE PROTEIN"/>
    <property type="match status" value="1"/>
</dbReference>
<evidence type="ECO:0000313" key="3">
    <source>
        <dbReference type="EMBL" id="RYR79687.1"/>
    </source>
</evidence>
<dbReference type="Pfam" id="PF13456">
    <property type="entry name" value="RVT_3"/>
    <property type="match status" value="1"/>
</dbReference>
<dbReference type="InterPro" id="IPR002156">
    <property type="entry name" value="RNaseH_domain"/>
</dbReference>
<dbReference type="Gene3D" id="3.60.10.10">
    <property type="entry name" value="Endonuclease/exonuclease/phosphatase"/>
    <property type="match status" value="1"/>
</dbReference>
<dbReference type="InterPro" id="IPR052929">
    <property type="entry name" value="RNase_H-like_EbsB-rel"/>
</dbReference>
<comment type="caution">
    <text evidence="3">The sequence shown here is derived from an EMBL/GenBank/DDBJ whole genome shotgun (WGS) entry which is preliminary data.</text>
</comment>
<accession>A0A445EW96</accession>
<gene>
    <name evidence="3" type="ORF">Ahy_A01g004503</name>
</gene>
<dbReference type="Gene3D" id="3.30.420.10">
    <property type="entry name" value="Ribonuclease H-like superfamily/Ribonuclease H"/>
    <property type="match status" value="1"/>
</dbReference>
<dbReference type="InterPro" id="IPR044730">
    <property type="entry name" value="RNase_H-like_dom_plant"/>
</dbReference>
<dbReference type="GO" id="GO:0004523">
    <property type="term" value="F:RNA-DNA hybrid ribonuclease activity"/>
    <property type="evidence" value="ECO:0007669"/>
    <property type="project" value="InterPro"/>
</dbReference>
<protein>
    <submittedName>
        <fullName evidence="3">Uncharacterized protein</fullName>
    </submittedName>
</protein>
<dbReference type="AlphaFoldDB" id="A0A445EW96"/>
<feature type="domain" description="Endonuclease/exonuclease/phosphatase" evidence="1">
    <location>
        <begin position="9"/>
        <end position="214"/>
    </location>
</feature>
<dbReference type="SUPFAM" id="SSF56219">
    <property type="entry name" value="DNase I-like"/>
    <property type="match status" value="1"/>
</dbReference>
<feature type="domain" description="RNase H type-1" evidence="2">
    <location>
        <begin position="635"/>
        <end position="741"/>
    </location>
</feature>
<dbReference type="PANTHER" id="PTHR47074">
    <property type="entry name" value="BNAC02G40300D PROTEIN"/>
    <property type="match status" value="1"/>
</dbReference>
<reference evidence="3 4" key="1">
    <citation type="submission" date="2019-01" db="EMBL/GenBank/DDBJ databases">
        <title>Sequencing of cultivated peanut Arachis hypogaea provides insights into genome evolution and oil improvement.</title>
        <authorList>
            <person name="Chen X."/>
        </authorList>
    </citation>
    <scope>NUCLEOTIDE SEQUENCE [LARGE SCALE GENOMIC DNA]</scope>
    <source>
        <strain evidence="4">cv. Fuhuasheng</strain>
        <tissue evidence="3">Leaves</tissue>
    </source>
</reference>
<proteinExistence type="predicted"/>
<dbReference type="InterPro" id="IPR012337">
    <property type="entry name" value="RNaseH-like_sf"/>
</dbReference>
<dbReference type="Proteomes" id="UP000289738">
    <property type="component" value="Chromosome A01"/>
</dbReference>
<dbReference type="EMBL" id="SDMP01000001">
    <property type="protein sequence ID" value="RYR79687.1"/>
    <property type="molecule type" value="Genomic_DNA"/>
</dbReference>
<dbReference type="GO" id="GO:0003676">
    <property type="term" value="F:nucleic acid binding"/>
    <property type="evidence" value="ECO:0007669"/>
    <property type="project" value="InterPro"/>
</dbReference>